<evidence type="ECO:0000256" key="9">
    <source>
        <dbReference type="ARBA" id="ARBA00024191"/>
    </source>
</evidence>
<dbReference type="NCBIfam" id="TIGR00125">
    <property type="entry name" value="cyt_tran_rel"/>
    <property type="match status" value="2"/>
</dbReference>
<feature type="domain" description="Cytidyltransferase-like" evidence="12">
    <location>
        <begin position="10"/>
        <end position="133"/>
    </location>
</feature>
<evidence type="ECO:0000256" key="6">
    <source>
        <dbReference type="ARBA" id="ARBA00023098"/>
    </source>
</evidence>
<dbReference type="SUPFAM" id="SSF52374">
    <property type="entry name" value="Nucleotidylyl transferase"/>
    <property type="match status" value="2"/>
</dbReference>
<evidence type="ECO:0000256" key="7">
    <source>
        <dbReference type="ARBA" id="ARBA00023209"/>
    </source>
</evidence>
<comment type="pathway">
    <text evidence="1">Lipid metabolism.</text>
</comment>
<evidence type="ECO:0000256" key="3">
    <source>
        <dbReference type="ARBA" id="ARBA00022516"/>
    </source>
</evidence>
<dbReference type="OrthoDB" id="40021at2759"/>
<keyword evidence="5" id="KW-0548">Nucleotidyltransferase</keyword>
<dbReference type="GeneID" id="9699642"/>
<dbReference type="GO" id="GO:0006646">
    <property type="term" value="P:phosphatidylethanolamine biosynthetic process"/>
    <property type="evidence" value="ECO:0007669"/>
    <property type="project" value="UniProtKB-UniPathway"/>
</dbReference>
<dbReference type="AlphaFoldDB" id="E0SAE9"/>
<dbReference type="EC" id="2.7.7.14" evidence="10"/>
<keyword evidence="8" id="KW-1208">Phospholipid metabolism</keyword>
<evidence type="ECO:0000256" key="5">
    <source>
        <dbReference type="ARBA" id="ARBA00022695"/>
    </source>
</evidence>
<comment type="pathway">
    <text evidence="9">Phospholipid metabolism; phosphatidylethanolamine biosynthesis; phosphatidylethanolamine from ethanolamine: step 2/3.</text>
</comment>
<dbReference type="UniPathway" id="UPA00558">
    <property type="reaction ID" value="UER00742"/>
</dbReference>
<evidence type="ECO:0000313" key="13">
    <source>
        <dbReference type="EMBL" id="ADM12574.1"/>
    </source>
</evidence>
<dbReference type="EMBL" id="CP001952">
    <property type="protein sequence ID" value="ADM12574.1"/>
    <property type="molecule type" value="Genomic_DNA"/>
</dbReference>
<keyword evidence="6" id="KW-0443">Lipid metabolism</keyword>
<evidence type="ECO:0000259" key="12">
    <source>
        <dbReference type="Pfam" id="PF01467"/>
    </source>
</evidence>
<dbReference type="Proteomes" id="UP000002313">
    <property type="component" value="Chromosome XI"/>
</dbReference>
<evidence type="ECO:0000256" key="2">
    <source>
        <dbReference type="ARBA" id="ARBA00010101"/>
    </source>
</evidence>
<evidence type="ECO:0000256" key="11">
    <source>
        <dbReference type="ARBA" id="ARBA00031473"/>
    </source>
</evidence>
<dbReference type="InterPro" id="IPR014729">
    <property type="entry name" value="Rossmann-like_a/b/a_fold"/>
</dbReference>
<sequence length="322" mass="37160">MASKEIQKVWADGCFDMFHYGHANALRQSKALGDYLIAGVHSSLSINREKGLPVMEDDERYEVVQRCRYVDEIVKDAPFVTEMSMVREYGASIVAHGNDIILDSKGQDSYFQVRRTGIFREVERTVGISTTETVGRMMLKNRGTCLDGEHKESNKNSRYHDQLLELFVSSMKRERKGKVVFIDGNFDLFHAGHVVSLKIAREMGDYLVVGIHDDETTREYTRNYPVMTTKERMLTLVSCKYVDEVIISPYLIGKEFIEKHGIDIVGTSFDTKDLSRYDSIKEVVEHSYAENRFSYLSAEHIVNRIISNYQDYANRQKKRMKN</sequence>
<dbReference type="HOGENOM" id="CLU_031246_1_0_1"/>
<organism evidence="13 14">
    <name type="scientific">Encephalitozoon intestinalis (strain ATCC 50506)</name>
    <name type="common">Microsporidian parasite</name>
    <name type="synonym">Septata intestinalis</name>
    <dbReference type="NCBI Taxonomy" id="876142"/>
    <lineage>
        <taxon>Eukaryota</taxon>
        <taxon>Fungi</taxon>
        <taxon>Fungi incertae sedis</taxon>
        <taxon>Microsporidia</taxon>
        <taxon>Unikaryonidae</taxon>
        <taxon>Encephalitozoon</taxon>
    </lineage>
</organism>
<keyword evidence="14" id="KW-1185">Reference proteome</keyword>
<reference evidence="13 14" key="1">
    <citation type="journal article" date="2010" name="Nat. Commun.">
        <title>The complete sequence of the smallest known nuclear genome from the microsporidian Encephalitozoon intestinalis.</title>
        <authorList>
            <person name="Corradi N."/>
            <person name="Pombert J.-F."/>
            <person name="Farinelli L."/>
            <person name="Didier E.S."/>
            <person name="Keeling P.J."/>
        </authorList>
    </citation>
    <scope>NUCLEOTIDE SEQUENCE [LARGE SCALE GENOMIC DNA]</scope>
    <source>
        <strain evidence="13 14">ATCC 50506</strain>
    </source>
</reference>
<protein>
    <recommendedName>
        <fullName evidence="10">ethanolamine-phosphate cytidylyltransferase</fullName>
        <ecNumber evidence="10">2.7.7.14</ecNumber>
    </recommendedName>
    <alternativeName>
        <fullName evidence="11">CTP:phosphoethanolamine cytidylyltransferase</fullName>
    </alternativeName>
</protein>
<accession>E0SAE9</accession>
<dbReference type="KEGG" id="ein:Eint_110740"/>
<dbReference type="GO" id="GO:0005737">
    <property type="term" value="C:cytoplasm"/>
    <property type="evidence" value="ECO:0007669"/>
    <property type="project" value="TreeGrafter"/>
</dbReference>
<evidence type="ECO:0000256" key="10">
    <source>
        <dbReference type="ARBA" id="ARBA00024221"/>
    </source>
</evidence>
<dbReference type="RefSeq" id="XP_003073934.1">
    <property type="nucleotide sequence ID" value="XM_003073888.1"/>
</dbReference>
<reference evidence="13 14" key="2">
    <citation type="journal article" date="2012" name="Proc. Natl. Acad. Sci. U.S.A.">
        <title>Gain and loss of multiple functionally related, horizontally transferred genes in the reduced genomes of two microsporidian parasites.</title>
        <authorList>
            <person name="Pombert J.-F."/>
            <person name="Selman M."/>
            <person name="Burki F."/>
            <person name="Bardell F.T."/>
            <person name="Farinelli L."/>
            <person name="Solter L.F."/>
            <person name="Whitman D.W."/>
            <person name="Weiss L.M."/>
            <person name="Corradi N."/>
            <person name="Keeling P.J."/>
        </authorList>
    </citation>
    <scope>NUCLEOTIDE SEQUENCE [LARGE SCALE GENOMIC DNA]</scope>
    <source>
        <strain evidence="13 14">ATCC 50506</strain>
    </source>
</reference>
<proteinExistence type="inferred from homology"/>
<keyword evidence="7" id="KW-0594">Phospholipid biosynthesis</keyword>
<dbReference type="PANTHER" id="PTHR45780:SF2">
    <property type="entry name" value="ETHANOLAMINE-PHOSPHATE CYTIDYLYLTRANSFERASE"/>
    <property type="match status" value="1"/>
</dbReference>
<dbReference type="Gene3D" id="3.40.50.620">
    <property type="entry name" value="HUPs"/>
    <property type="match status" value="2"/>
</dbReference>
<comment type="similarity">
    <text evidence="2">Belongs to the cytidylyltransferase family.</text>
</comment>
<dbReference type="InterPro" id="IPR044608">
    <property type="entry name" value="Ect1/PCYT2"/>
</dbReference>
<dbReference type="VEuPathDB" id="MicrosporidiaDB:Eint_110740"/>
<gene>
    <name evidence="13" type="ORF">Eint_110740</name>
</gene>
<evidence type="ECO:0000313" key="14">
    <source>
        <dbReference type="Proteomes" id="UP000002313"/>
    </source>
</evidence>
<evidence type="ECO:0000256" key="4">
    <source>
        <dbReference type="ARBA" id="ARBA00022679"/>
    </source>
</evidence>
<dbReference type="InterPro" id="IPR004821">
    <property type="entry name" value="Cyt_trans-like"/>
</dbReference>
<dbReference type="Pfam" id="PF01467">
    <property type="entry name" value="CTP_transf_like"/>
    <property type="match status" value="2"/>
</dbReference>
<keyword evidence="4" id="KW-0808">Transferase</keyword>
<dbReference type="GO" id="GO:0004306">
    <property type="term" value="F:ethanolamine-phosphate cytidylyltransferase activity"/>
    <property type="evidence" value="ECO:0007669"/>
    <property type="project" value="UniProtKB-EC"/>
</dbReference>
<keyword evidence="3" id="KW-0444">Lipid biosynthesis</keyword>
<name>E0SAE9_ENCIT</name>
<evidence type="ECO:0000256" key="1">
    <source>
        <dbReference type="ARBA" id="ARBA00005189"/>
    </source>
</evidence>
<dbReference type="PANTHER" id="PTHR45780">
    <property type="entry name" value="ETHANOLAMINE-PHOSPHATE CYTIDYLYLTRANSFERASE"/>
    <property type="match status" value="1"/>
</dbReference>
<feature type="domain" description="Cytidyltransferase-like" evidence="12">
    <location>
        <begin position="182"/>
        <end position="266"/>
    </location>
</feature>
<evidence type="ECO:0000256" key="8">
    <source>
        <dbReference type="ARBA" id="ARBA00023264"/>
    </source>
</evidence>